<keyword evidence="8 11" id="KW-1133">Transmembrane helix</keyword>
<comment type="caution">
    <text evidence="13">The sequence shown here is derived from an EMBL/GenBank/DDBJ whole genome shotgun (WGS) entry which is preliminary data.</text>
</comment>
<evidence type="ECO:0000313" key="14">
    <source>
        <dbReference type="Proteomes" id="UP000658793"/>
    </source>
</evidence>
<dbReference type="GO" id="GO:0016740">
    <property type="term" value="F:transferase activity"/>
    <property type="evidence" value="ECO:0007669"/>
    <property type="project" value="UniProtKB-KW"/>
</dbReference>
<dbReference type="EMBL" id="BMGA01000001">
    <property type="protein sequence ID" value="GGA67636.1"/>
    <property type="molecule type" value="Genomic_DNA"/>
</dbReference>
<evidence type="ECO:0000256" key="9">
    <source>
        <dbReference type="ARBA" id="ARBA00023136"/>
    </source>
</evidence>
<dbReference type="Gene3D" id="1.10.3810.10">
    <property type="entry name" value="Biosynthetic peptidoglycan transglycosylase-like"/>
    <property type="match status" value="1"/>
</dbReference>
<dbReference type="InterPro" id="IPR011812">
    <property type="entry name" value="Pep_trsgly"/>
</dbReference>
<dbReference type="Pfam" id="PF00912">
    <property type="entry name" value="Transgly"/>
    <property type="match status" value="1"/>
</dbReference>
<dbReference type="InterPro" id="IPR023346">
    <property type="entry name" value="Lysozyme-like_dom_sf"/>
</dbReference>
<dbReference type="SUPFAM" id="SSF53955">
    <property type="entry name" value="Lysozyme-like"/>
    <property type="match status" value="1"/>
</dbReference>
<evidence type="ECO:0000256" key="1">
    <source>
        <dbReference type="ARBA" id="ARBA00022475"/>
    </source>
</evidence>
<proteinExistence type="predicted"/>
<dbReference type="InterPro" id="IPR001264">
    <property type="entry name" value="Glyco_trans_51"/>
</dbReference>
<dbReference type="PANTHER" id="PTHR30400:SF0">
    <property type="entry name" value="BIOSYNTHETIC PEPTIDOGLYCAN TRANSGLYCOSYLASE"/>
    <property type="match status" value="1"/>
</dbReference>
<evidence type="ECO:0000256" key="4">
    <source>
        <dbReference type="ARBA" id="ARBA00022679"/>
    </source>
</evidence>
<evidence type="ECO:0000256" key="10">
    <source>
        <dbReference type="ARBA" id="ARBA00023316"/>
    </source>
</evidence>
<feature type="domain" description="Glycosyl transferase family 51" evidence="12">
    <location>
        <begin position="432"/>
        <end position="584"/>
    </location>
</feature>
<reference evidence="14" key="1">
    <citation type="journal article" date="2019" name="Int. J. Syst. Evol. Microbiol.">
        <title>The Global Catalogue of Microorganisms (GCM) 10K type strain sequencing project: providing services to taxonomists for standard genome sequencing and annotation.</title>
        <authorList>
            <consortium name="The Broad Institute Genomics Platform"/>
            <consortium name="The Broad Institute Genome Sequencing Center for Infectious Disease"/>
            <person name="Wu L."/>
            <person name="Ma J."/>
        </authorList>
    </citation>
    <scope>NUCLEOTIDE SEQUENCE [LARGE SCALE GENOMIC DNA]</scope>
    <source>
        <strain evidence="14">CGMCC 1.12811</strain>
    </source>
</reference>
<evidence type="ECO:0000256" key="6">
    <source>
        <dbReference type="ARBA" id="ARBA00022960"/>
    </source>
</evidence>
<organism evidence="13 14">
    <name type="scientific">Flavobacterium palustre</name>
    <dbReference type="NCBI Taxonomy" id="1476463"/>
    <lineage>
        <taxon>Bacteria</taxon>
        <taxon>Pseudomonadati</taxon>
        <taxon>Bacteroidota</taxon>
        <taxon>Flavobacteriia</taxon>
        <taxon>Flavobacteriales</taxon>
        <taxon>Flavobacteriaceae</taxon>
        <taxon>Flavobacterium</taxon>
    </lineage>
</organism>
<evidence type="ECO:0000256" key="2">
    <source>
        <dbReference type="ARBA" id="ARBA00022519"/>
    </source>
</evidence>
<protein>
    <submittedName>
        <fullName evidence="13">Glycosyl transferase</fullName>
    </submittedName>
</protein>
<keyword evidence="2" id="KW-0997">Cell inner membrane</keyword>
<name>A0ABQ1HB96_9FLAO</name>
<evidence type="ECO:0000256" key="3">
    <source>
        <dbReference type="ARBA" id="ARBA00022676"/>
    </source>
</evidence>
<evidence type="ECO:0000313" key="13">
    <source>
        <dbReference type="EMBL" id="GGA67636.1"/>
    </source>
</evidence>
<dbReference type="RefSeq" id="WP_188492190.1">
    <property type="nucleotide sequence ID" value="NZ_BMGA01000001.1"/>
</dbReference>
<feature type="transmembrane region" description="Helical" evidence="11">
    <location>
        <begin position="7"/>
        <end position="29"/>
    </location>
</feature>
<evidence type="ECO:0000256" key="7">
    <source>
        <dbReference type="ARBA" id="ARBA00022984"/>
    </source>
</evidence>
<dbReference type="Proteomes" id="UP000658793">
    <property type="component" value="Unassembled WGS sequence"/>
</dbReference>
<keyword evidence="6" id="KW-0133">Cell shape</keyword>
<keyword evidence="14" id="KW-1185">Reference proteome</keyword>
<dbReference type="PANTHER" id="PTHR30400">
    <property type="entry name" value="MONOFUNCTIONAL BIOSYNTHETIC PEPTIDOGLYCAN TRANSGLYCOSYLASE"/>
    <property type="match status" value="1"/>
</dbReference>
<dbReference type="InterPro" id="IPR036950">
    <property type="entry name" value="PBP_transglycosylase"/>
</dbReference>
<evidence type="ECO:0000259" key="12">
    <source>
        <dbReference type="Pfam" id="PF00912"/>
    </source>
</evidence>
<keyword evidence="5 11" id="KW-0812">Transmembrane</keyword>
<evidence type="ECO:0000256" key="8">
    <source>
        <dbReference type="ARBA" id="ARBA00022989"/>
    </source>
</evidence>
<keyword evidence="7" id="KW-0573">Peptidoglycan synthesis</keyword>
<evidence type="ECO:0000256" key="5">
    <source>
        <dbReference type="ARBA" id="ARBA00022692"/>
    </source>
</evidence>
<accession>A0ABQ1HB96</accession>
<gene>
    <name evidence="13" type="ORF">GCM10008015_05460</name>
</gene>
<keyword evidence="3" id="KW-0328">Glycosyltransferase</keyword>
<evidence type="ECO:0000256" key="11">
    <source>
        <dbReference type="SAM" id="Phobius"/>
    </source>
</evidence>
<sequence>MKTRRQKIILVAKILVAFLFITIIGLFSFREMLLQQIITKTANKMEVDYNSRFVVKKAAFEGLSGINLTDITLVPRNADTLFNIQKIRTSVNIWRLIFGDVQLGTLEIKNGYVQLTKKGKVKNFAAFLKRNKDEEQSTDKKDYAAFAYRIISRVLNLIPTDMDVENLKFKLNDNGKKATIDIKKLVLANKELETSIHVKTNTFAQRWKIKGFADPRRKKADIRFFNIDTGAIKVPYFDERYNLISSFDSIRLNIENIDKSGGELHIDGFSSITNLKINHKRIAQKDVLIKNARFDYRLLLGSDFVSVDSSSTVQFNKVKFHPYLAYETEEDTIYKLKVNIPKMKAQDFITSLPDGLFTHFQGMEAEGTFNYNLDFEYNKNKPNRLIFDSNLKKENLRITKYGEANLTKLNGEFAYRAIINGVLQRPVLVGTANANYTPLDQISPYLQKCVLTTEDPSFFSHRGFINEAFKQSIAKNIRTRKFSRGASTISMQLIKNVFLTREKTLSRKLEEILLVYILENNRIVSKNRMLEVYFNIIEWGPNVYGIGEAAQYYFQKMPIDLTFNECLFLARVIPSPKKFMYQFNDEGNLKASAMNQVSFLTNLMIKRGLLTVDDTIFKKQQTVLTGPAKSLLRIKVKDTAVVDSLKIDEEFEF</sequence>
<keyword evidence="4 13" id="KW-0808">Transferase</keyword>
<keyword evidence="10" id="KW-0961">Cell wall biogenesis/degradation</keyword>
<keyword evidence="9 11" id="KW-0472">Membrane</keyword>
<keyword evidence="1" id="KW-1003">Cell membrane</keyword>